<dbReference type="Pfam" id="PF13181">
    <property type="entry name" value="TPR_8"/>
    <property type="match status" value="1"/>
</dbReference>
<feature type="region of interest" description="Disordered" evidence="4">
    <location>
        <begin position="472"/>
        <end position="506"/>
    </location>
</feature>
<name>A0AAD7U930_9STRA</name>
<dbReference type="SMART" id="SM00271">
    <property type="entry name" value="DnaJ"/>
    <property type="match status" value="1"/>
</dbReference>
<dbReference type="PROSITE" id="PS50005">
    <property type="entry name" value="TPR"/>
    <property type="match status" value="1"/>
</dbReference>
<dbReference type="Pfam" id="PF00226">
    <property type="entry name" value="DnaJ"/>
    <property type="match status" value="1"/>
</dbReference>
<dbReference type="Proteomes" id="UP001230188">
    <property type="component" value="Unassembled WGS sequence"/>
</dbReference>
<feature type="domain" description="J" evidence="6">
    <location>
        <begin position="406"/>
        <end position="477"/>
    </location>
</feature>
<dbReference type="PRINTS" id="PR00625">
    <property type="entry name" value="JDOMAIN"/>
</dbReference>
<dbReference type="InterPro" id="IPR001623">
    <property type="entry name" value="DnaJ_domain"/>
</dbReference>
<dbReference type="InterPro" id="IPR011990">
    <property type="entry name" value="TPR-like_helical_dom_sf"/>
</dbReference>
<dbReference type="Gene3D" id="1.25.40.10">
    <property type="entry name" value="Tetratricopeptide repeat domain"/>
    <property type="match status" value="1"/>
</dbReference>
<accession>A0AAD7U930</accession>
<comment type="caution">
    <text evidence="7">The sequence shown here is derived from an EMBL/GenBank/DDBJ whole genome shotgun (WGS) entry which is preliminary data.</text>
</comment>
<gene>
    <name evidence="7" type="ORF">CTAYLR_007922</name>
</gene>
<evidence type="ECO:0000313" key="7">
    <source>
        <dbReference type="EMBL" id="KAJ8600542.1"/>
    </source>
</evidence>
<dbReference type="Gene3D" id="1.10.287.110">
    <property type="entry name" value="DnaJ domain"/>
    <property type="match status" value="1"/>
</dbReference>
<evidence type="ECO:0000256" key="2">
    <source>
        <dbReference type="ARBA" id="ARBA00022803"/>
    </source>
</evidence>
<reference evidence="7" key="1">
    <citation type="submission" date="2023-01" db="EMBL/GenBank/DDBJ databases">
        <title>Metagenome sequencing of chrysophaentin producing Chrysophaeum taylorii.</title>
        <authorList>
            <person name="Davison J."/>
            <person name="Bewley C."/>
        </authorList>
    </citation>
    <scope>NUCLEOTIDE SEQUENCE</scope>
    <source>
        <strain evidence="7">NIES-1699</strain>
    </source>
</reference>
<dbReference type="InterPro" id="IPR036869">
    <property type="entry name" value="J_dom_sf"/>
</dbReference>
<dbReference type="SUPFAM" id="SSF48452">
    <property type="entry name" value="TPR-like"/>
    <property type="match status" value="1"/>
</dbReference>
<dbReference type="EMBL" id="JAQMWT010000498">
    <property type="protein sequence ID" value="KAJ8600542.1"/>
    <property type="molecule type" value="Genomic_DNA"/>
</dbReference>
<dbReference type="AlphaFoldDB" id="A0AAD7U930"/>
<proteinExistence type="predicted"/>
<keyword evidence="8" id="KW-1185">Reference proteome</keyword>
<dbReference type="PROSITE" id="PS50076">
    <property type="entry name" value="DNAJ_2"/>
    <property type="match status" value="1"/>
</dbReference>
<feature type="signal peptide" evidence="5">
    <location>
        <begin position="1"/>
        <end position="37"/>
    </location>
</feature>
<evidence type="ECO:0000256" key="3">
    <source>
        <dbReference type="PROSITE-ProRule" id="PRU00339"/>
    </source>
</evidence>
<feature type="chain" id="PRO_5042192184" description="J domain-containing protein" evidence="5">
    <location>
        <begin position="38"/>
        <end position="515"/>
    </location>
</feature>
<feature type="repeat" description="TPR" evidence="3">
    <location>
        <begin position="235"/>
        <end position="268"/>
    </location>
</feature>
<dbReference type="CDD" id="cd06257">
    <property type="entry name" value="DnaJ"/>
    <property type="match status" value="1"/>
</dbReference>
<dbReference type="PANTHER" id="PTHR45188">
    <property type="entry name" value="DNAJ PROTEIN P58IPK HOMOLOG"/>
    <property type="match status" value="1"/>
</dbReference>
<dbReference type="PROSITE" id="PS00636">
    <property type="entry name" value="DNAJ_1"/>
    <property type="match status" value="1"/>
</dbReference>
<keyword evidence="5" id="KW-0732">Signal</keyword>
<dbReference type="SUPFAM" id="SSF46565">
    <property type="entry name" value="Chaperone J-domain"/>
    <property type="match status" value="1"/>
</dbReference>
<dbReference type="InterPro" id="IPR019734">
    <property type="entry name" value="TPR_rpt"/>
</dbReference>
<evidence type="ECO:0000256" key="5">
    <source>
        <dbReference type="SAM" id="SignalP"/>
    </source>
</evidence>
<evidence type="ECO:0000259" key="6">
    <source>
        <dbReference type="PROSITE" id="PS50076"/>
    </source>
</evidence>
<dbReference type="SMART" id="SM00028">
    <property type="entry name" value="TPR"/>
    <property type="match status" value="8"/>
</dbReference>
<sequence>MGRRREQHIAPRGTVVLRVWVAQQLALLSPVFAVAAAQRSHQPLGESSAGKLRSLADEALIKGKADEALELLGRVISLEPLNERNFYKRSRVHSRLSKMSAALADLDEALRLAPEYEVALVSRARLLASVARCREALEDWRLARQLASKEKAAGEAKEGERRARDCVRAEDRAAAAAARRDFRAQLTALDEVLELASTPPSALYLQKARAHYHLGDLYESIADAGRALKVEPDELEALELRGAAYYRLADHGMAKNHWQEALKRDPEHRGCKQGYKLVRALSKKDAAGDEHWAARRHRDAIDSWRAAIAVDPEHARFSHIANLKIARAALDLKDYAAAADAAADAIATDDADVDAHLVHADALMGAEDFEGAVRAAMRARDIRDDDLTKKTLAKAEAALKQSKTVNYYKVLGVKRDATVKEIKKAYRDAALKYHPDKLPADAPEHEQEAAVVKFQQIAQAYEILSDDETRAKYDRGDDLSGNPQAQQHHPFPRGFPHGFSQTGAGGTRFHFTFRG</sequence>
<dbReference type="PANTHER" id="PTHR45188:SF2">
    <property type="entry name" value="DNAJ HOMOLOG SUBFAMILY C MEMBER 7"/>
    <property type="match status" value="1"/>
</dbReference>
<evidence type="ECO:0000313" key="8">
    <source>
        <dbReference type="Proteomes" id="UP001230188"/>
    </source>
</evidence>
<organism evidence="7 8">
    <name type="scientific">Chrysophaeum taylorii</name>
    <dbReference type="NCBI Taxonomy" id="2483200"/>
    <lineage>
        <taxon>Eukaryota</taxon>
        <taxon>Sar</taxon>
        <taxon>Stramenopiles</taxon>
        <taxon>Ochrophyta</taxon>
        <taxon>Pelagophyceae</taxon>
        <taxon>Pelagomonadales</taxon>
        <taxon>Pelagomonadaceae</taxon>
        <taxon>Chrysophaeum</taxon>
    </lineage>
</organism>
<keyword evidence="1" id="KW-0677">Repeat</keyword>
<dbReference type="InterPro" id="IPR018253">
    <property type="entry name" value="DnaJ_domain_CS"/>
</dbReference>
<evidence type="ECO:0000256" key="1">
    <source>
        <dbReference type="ARBA" id="ARBA00022737"/>
    </source>
</evidence>
<protein>
    <recommendedName>
        <fullName evidence="6">J domain-containing protein</fullName>
    </recommendedName>
</protein>
<evidence type="ECO:0000256" key="4">
    <source>
        <dbReference type="SAM" id="MobiDB-lite"/>
    </source>
</evidence>
<keyword evidence="2 3" id="KW-0802">TPR repeat</keyword>